<dbReference type="AlphaFoldDB" id="A0AAE0L2X6"/>
<name>A0AAE0L2X6_9CHLO</name>
<reference evidence="2 3" key="1">
    <citation type="journal article" date="2015" name="Genome Biol. Evol.">
        <title>Comparative Genomics of a Bacterivorous Green Alga Reveals Evolutionary Causalities and Consequences of Phago-Mixotrophic Mode of Nutrition.</title>
        <authorList>
            <person name="Burns J.A."/>
            <person name="Paasch A."/>
            <person name="Narechania A."/>
            <person name="Kim E."/>
        </authorList>
    </citation>
    <scope>NUCLEOTIDE SEQUENCE [LARGE SCALE GENOMIC DNA]</scope>
    <source>
        <strain evidence="2 3">PLY_AMNH</strain>
    </source>
</reference>
<comment type="caution">
    <text evidence="2">The sequence shown here is derived from an EMBL/GenBank/DDBJ whole genome shotgun (WGS) entry which is preliminary data.</text>
</comment>
<feature type="compositionally biased region" description="Basic residues" evidence="1">
    <location>
        <begin position="7"/>
        <end position="20"/>
    </location>
</feature>
<organism evidence="2 3">
    <name type="scientific">Cymbomonas tetramitiformis</name>
    <dbReference type="NCBI Taxonomy" id="36881"/>
    <lineage>
        <taxon>Eukaryota</taxon>
        <taxon>Viridiplantae</taxon>
        <taxon>Chlorophyta</taxon>
        <taxon>Pyramimonadophyceae</taxon>
        <taxon>Pyramimonadales</taxon>
        <taxon>Pyramimonadaceae</taxon>
        <taxon>Cymbomonas</taxon>
    </lineage>
</organism>
<gene>
    <name evidence="2" type="ORF">CYMTET_21736</name>
</gene>
<proteinExistence type="predicted"/>
<protein>
    <submittedName>
        <fullName evidence="2">Uncharacterized protein</fullName>
    </submittedName>
</protein>
<feature type="region of interest" description="Disordered" evidence="1">
    <location>
        <begin position="1"/>
        <end position="28"/>
    </location>
</feature>
<evidence type="ECO:0000313" key="3">
    <source>
        <dbReference type="Proteomes" id="UP001190700"/>
    </source>
</evidence>
<dbReference type="EMBL" id="LGRX02010715">
    <property type="protein sequence ID" value="KAK3269839.1"/>
    <property type="molecule type" value="Genomic_DNA"/>
</dbReference>
<evidence type="ECO:0000256" key="1">
    <source>
        <dbReference type="SAM" id="MobiDB-lite"/>
    </source>
</evidence>
<dbReference type="Proteomes" id="UP001190700">
    <property type="component" value="Unassembled WGS sequence"/>
</dbReference>
<keyword evidence="3" id="KW-1185">Reference proteome</keyword>
<accession>A0AAE0L2X6</accession>
<evidence type="ECO:0000313" key="2">
    <source>
        <dbReference type="EMBL" id="KAK3269839.1"/>
    </source>
</evidence>
<sequence length="217" mass="24211">MRDRSWARRLHGQSQRRKAQQPHTSPRLNMACQQREAATGQATPTCYRSEGACLPLQDHPRQIRTATPLDHLIFVGQLLPSRDAALLKMSEVSEREAKVPQYVYCMEWRPFKQEGQWRCVTYTPHTCNAVNVIKKGASSTAYTPEQLAPIAAQKLVDNMHSYTLKQAREGEGKKYHGYKECPHGGKSAAAGTAAYCMPADGEGADEAMHTLALCVRL</sequence>